<proteinExistence type="inferred from homology"/>
<feature type="compositionally biased region" description="Basic and acidic residues" evidence="2">
    <location>
        <begin position="487"/>
        <end position="496"/>
    </location>
</feature>
<dbReference type="Gene3D" id="2.40.70.10">
    <property type="entry name" value="Acid Proteases"/>
    <property type="match status" value="2"/>
</dbReference>
<protein>
    <submittedName>
        <fullName evidence="6">Aspartic peptidase domain-containing protein</fullName>
    </submittedName>
</protein>
<dbReference type="RefSeq" id="XP_040716224.1">
    <property type="nucleotide sequence ID" value="XM_040860128.1"/>
</dbReference>
<dbReference type="InParanoid" id="A0A1Y2E0K8"/>
<dbReference type="GO" id="GO:0006508">
    <property type="term" value="P:proteolysis"/>
    <property type="evidence" value="ECO:0007669"/>
    <property type="project" value="InterPro"/>
</dbReference>
<evidence type="ECO:0000256" key="3">
    <source>
        <dbReference type="SAM" id="Phobius"/>
    </source>
</evidence>
<keyword evidence="3" id="KW-0472">Membrane</keyword>
<dbReference type="SUPFAM" id="SSF50630">
    <property type="entry name" value="Acid proteases"/>
    <property type="match status" value="1"/>
</dbReference>
<dbReference type="GO" id="GO:0004190">
    <property type="term" value="F:aspartic-type endopeptidase activity"/>
    <property type="evidence" value="ECO:0007669"/>
    <property type="project" value="InterPro"/>
</dbReference>
<feature type="chain" id="PRO_5012146794" evidence="4">
    <location>
        <begin position="24"/>
        <end position="844"/>
    </location>
</feature>
<dbReference type="STRING" id="1141098.A0A1Y2E0K8"/>
<dbReference type="PRINTS" id="PR00792">
    <property type="entry name" value="PEPSIN"/>
</dbReference>
<dbReference type="OrthoDB" id="5233646at2759"/>
<dbReference type="PANTHER" id="PTHR47966">
    <property type="entry name" value="BETA-SITE APP-CLEAVING ENZYME, ISOFORM A-RELATED"/>
    <property type="match status" value="1"/>
</dbReference>
<evidence type="ECO:0000259" key="5">
    <source>
        <dbReference type="PROSITE" id="PS51767"/>
    </source>
</evidence>
<feature type="region of interest" description="Disordered" evidence="2">
    <location>
        <begin position="713"/>
        <end position="733"/>
    </location>
</feature>
<evidence type="ECO:0000313" key="7">
    <source>
        <dbReference type="Proteomes" id="UP000193689"/>
    </source>
</evidence>
<dbReference type="GeneID" id="63776340"/>
<dbReference type="PROSITE" id="PS51767">
    <property type="entry name" value="PEPTIDASE_A1"/>
    <property type="match status" value="1"/>
</dbReference>
<dbReference type="InterPro" id="IPR021109">
    <property type="entry name" value="Peptidase_aspartic_dom_sf"/>
</dbReference>
<dbReference type="GO" id="GO:0000324">
    <property type="term" value="C:fungal-type vacuole"/>
    <property type="evidence" value="ECO:0007669"/>
    <property type="project" value="TreeGrafter"/>
</dbReference>
<dbReference type="CDD" id="cd05471">
    <property type="entry name" value="pepsin_like"/>
    <property type="match status" value="1"/>
</dbReference>
<keyword evidence="4" id="KW-0732">Signal</keyword>
<comment type="similarity">
    <text evidence="1">Belongs to the peptidase A1 family.</text>
</comment>
<sequence>MLSTHFTASSLPGFLLLSRMVLANPDALWIEPSLKWYGIDGNWSAFSLFVGEPAQQVDVTVSTSLSEIWVIEDSGCGPSALCTAARGNVFNISASNSWSPLGAWQLGLEYLGLGGNGEYAMETIVVYDSVKRWQTTFQKQVVAGINDTDYYTGFFGLGITPGRFGSVVVPAPISSLVEQDGVIPSHSYGYTAGAYYGGQWGTPLSLTLGGYDENRFVPHSTTFSLNSSTRLPEVLVRGITASVTSLDKAPTNWSSTSLQLLPFNESLTALVDSSTPYLWLPTAICDRFADALKLTWNESFGLYLFSDNAVFENFSQPDVSFVFTLSSTDNRDNFGQPLNVPGVINITISANAFRQTLRYPFMNLFNYGDAAIPYFPLKRATNGSSVIIGRTFLQEAYIITNYETSTYSIHQALFPDNPKRNTSIVTINPANNSPYPGAAETNEGRAGVTKRQIGGIVAGAFLIGIVIILMVWWMCRRKKHKIRAQDVDEELKERGSSMEPYPPRSPVARFLARLTKRVPRRSGDKRNAHEVDGSNRQPVEVGTDGSHARYELPVPSEPVELDATDATSINGTTELGTEETHSASTYELARRKMTRQLQGPVPEYTPPTHPLDEPGKSHNDMSPVAYYRSSDHVAIQNPSPVSTPTYDNFTHSLPSPMSPYTPHGDWLNGIPDIPSPMTFMPPNYPFPRSNSASHSPISPVSPYNLGHRSLSLSASSSASPTYPTAPLTLPSPAMQRTPIDSSNFVCLGPLPNYVRLPRQSSIPRLMTPDTNTLALPTIPSAAESRRESAGADTLGSNYTVEEEAARQGTFGGTFGDNAAAGRIDGGDLVHIPQPAEKRFSWEDE</sequence>
<gene>
    <name evidence="6" type="ORF">BCR38DRAFT_431785</name>
</gene>
<keyword evidence="3" id="KW-0812">Transmembrane</keyword>
<dbReference type="PANTHER" id="PTHR47966:SF51">
    <property type="entry name" value="BETA-SITE APP-CLEAVING ENZYME, ISOFORM A-RELATED"/>
    <property type="match status" value="1"/>
</dbReference>
<feature type="region of interest" description="Disordered" evidence="2">
    <location>
        <begin position="809"/>
        <end position="844"/>
    </location>
</feature>
<reference evidence="6 7" key="1">
    <citation type="submission" date="2016-07" db="EMBL/GenBank/DDBJ databases">
        <title>Pervasive Adenine N6-methylation of Active Genes in Fungi.</title>
        <authorList>
            <consortium name="DOE Joint Genome Institute"/>
            <person name="Mondo S.J."/>
            <person name="Dannebaum R.O."/>
            <person name="Kuo R.C."/>
            <person name="Labutti K."/>
            <person name="Haridas S."/>
            <person name="Kuo A."/>
            <person name="Salamov A."/>
            <person name="Ahrendt S.R."/>
            <person name="Lipzen A."/>
            <person name="Sullivan W."/>
            <person name="Andreopoulos W.B."/>
            <person name="Clum A."/>
            <person name="Lindquist E."/>
            <person name="Daum C."/>
            <person name="Ramamoorthy G.K."/>
            <person name="Gryganskyi A."/>
            <person name="Culley D."/>
            <person name="Magnuson J.K."/>
            <person name="James T.Y."/>
            <person name="O'Malley M.A."/>
            <person name="Stajich J.E."/>
            <person name="Spatafora J.W."/>
            <person name="Visel A."/>
            <person name="Grigoriev I.V."/>
        </authorList>
    </citation>
    <scope>NUCLEOTIDE SEQUENCE [LARGE SCALE GENOMIC DNA]</scope>
    <source>
        <strain evidence="6 7">CBS 129021</strain>
    </source>
</reference>
<dbReference type="Proteomes" id="UP000193689">
    <property type="component" value="Unassembled WGS sequence"/>
</dbReference>
<evidence type="ECO:0000313" key="6">
    <source>
        <dbReference type="EMBL" id="ORY65072.1"/>
    </source>
</evidence>
<dbReference type="InterPro" id="IPR034164">
    <property type="entry name" value="Pepsin-like_dom"/>
</dbReference>
<evidence type="ECO:0000256" key="2">
    <source>
        <dbReference type="SAM" id="MobiDB-lite"/>
    </source>
</evidence>
<dbReference type="EMBL" id="MCFJ01000006">
    <property type="protein sequence ID" value="ORY65072.1"/>
    <property type="molecule type" value="Genomic_DNA"/>
</dbReference>
<comment type="caution">
    <text evidence="6">The sequence shown here is derived from an EMBL/GenBank/DDBJ whole genome shotgun (WGS) entry which is preliminary data.</text>
</comment>
<evidence type="ECO:0000256" key="4">
    <source>
        <dbReference type="SAM" id="SignalP"/>
    </source>
</evidence>
<feature type="region of interest" description="Disordered" evidence="2">
    <location>
        <begin position="487"/>
        <end position="558"/>
    </location>
</feature>
<organism evidence="6 7">
    <name type="scientific">Pseudomassariella vexata</name>
    <dbReference type="NCBI Taxonomy" id="1141098"/>
    <lineage>
        <taxon>Eukaryota</taxon>
        <taxon>Fungi</taxon>
        <taxon>Dikarya</taxon>
        <taxon>Ascomycota</taxon>
        <taxon>Pezizomycotina</taxon>
        <taxon>Sordariomycetes</taxon>
        <taxon>Xylariomycetidae</taxon>
        <taxon>Amphisphaeriales</taxon>
        <taxon>Pseudomassariaceae</taxon>
        <taxon>Pseudomassariella</taxon>
    </lineage>
</organism>
<keyword evidence="7" id="KW-1185">Reference proteome</keyword>
<evidence type="ECO:0000256" key="1">
    <source>
        <dbReference type="ARBA" id="ARBA00007447"/>
    </source>
</evidence>
<accession>A0A1Y2E0K8</accession>
<dbReference type="InterPro" id="IPR001461">
    <property type="entry name" value="Aspartic_peptidase_A1"/>
</dbReference>
<feature type="compositionally biased region" description="Basic and acidic residues" evidence="2">
    <location>
        <begin position="521"/>
        <end position="533"/>
    </location>
</feature>
<dbReference type="AlphaFoldDB" id="A0A1Y2E0K8"/>
<name>A0A1Y2E0K8_9PEZI</name>
<feature type="domain" description="Peptidase A1" evidence="5">
    <location>
        <begin position="44"/>
        <end position="410"/>
    </location>
</feature>
<feature type="signal peptide" evidence="4">
    <location>
        <begin position="1"/>
        <end position="23"/>
    </location>
</feature>
<feature type="transmembrane region" description="Helical" evidence="3">
    <location>
        <begin position="453"/>
        <end position="475"/>
    </location>
</feature>
<dbReference type="InterPro" id="IPR033121">
    <property type="entry name" value="PEPTIDASE_A1"/>
</dbReference>
<dbReference type="Pfam" id="PF00026">
    <property type="entry name" value="Asp"/>
    <property type="match status" value="1"/>
</dbReference>
<feature type="compositionally biased region" description="Basic and acidic residues" evidence="2">
    <location>
        <begin position="835"/>
        <end position="844"/>
    </location>
</feature>
<keyword evidence="3" id="KW-1133">Transmembrane helix</keyword>